<comment type="catalytic activity">
    <reaction evidence="6">
        <text>L-serine + hexadecanoyl-CoA + H(+) = 3-oxosphinganine + CO2 + CoA</text>
        <dbReference type="Rhea" id="RHEA:14761"/>
        <dbReference type="ChEBI" id="CHEBI:15378"/>
        <dbReference type="ChEBI" id="CHEBI:16526"/>
        <dbReference type="ChEBI" id="CHEBI:33384"/>
        <dbReference type="ChEBI" id="CHEBI:57287"/>
        <dbReference type="ChEBI" id="CHEBI:57379"/>
        <dbReference type="ChEBI" id="CHEBI:58299"/>
        <dbReference type="EC" id="2.3.1.50"/>
    </reaction>
</comment>
<organism evidence="10 11">
    <name type="scientific">Encephalitozoon intestinalis (strain ATCC 50506)</name>
    <name type="common">Microsporidian parasite</name>
    <name type="synonym">Septata intestinalis</name>
    <dbReference type="NCBI Taxonomy" id="876142"/>
    <lineage>
        <taxon>Eukaryota</taxon>
        <taxon>Fungi</taxon>
        <taxon>Fungi incertae sedis</taxon>
        <taxon>Microsporidia</taxon>
        <taxon>Unikaryonidae</taxon>
        <taxon>Encephalitozoon</taxon>
    </lineage>
</organism>
<evidence type="ECO:0000256" key="5">
    <source>
        <dbReference type="ARBA" id="ARBA00022898"/>
    </source>
</evidence>
<dbReference type="InterPro" id="IPR015422">
    <property type="entry name" value="PyrdxlP-dep_Trfase_small"/>
</dbReference>
<dbReference type="InterPro" id="IPR050087">
    <property type="entry name" value="AON_synthase_class-II"/>
</dbReference>
<comment type="similarity">
    <text evidence="2 7">Belongs to the class-II pyridoxal-phosphate-dependent aminotransferase family.</text>
</comment>
<evidence type="ECO:0000259" key="9">
    <source>
        <dbReference type="Pfam" id="PF00155"/>
    </source>
</evidence>
<name>E0S795_ENCIT</name>
<dbReference type="SUPFAM" id="SSF53383">
    <property type="entry name" value="PLP-dependent transferases"/>
    <property type="match status" value="1"/>
</dbReference>
<evidence type="ECO:0000256" key="7">
    <source>
        <dbReference type="RuleBase" id="RU003693"/>
    </source>
</evidence>
<dbReference type="KEGG" id="ein:Eint_050750"/>
<evidence type="ECO:0000256" key="6">
    <source>
        <dbReference type="ARBA" id="ARBA00048528"/>
    </source>
</evidence>
<sequence length="475" mass="53669">MSENKIPLHVMLVTYLFYLIVVLLGHARDTFGKWLFPKIQKRNKLDDNRVPLYSNFESFFRRRIFKRFQDCWENPISGVPGRYITVLERIIEDSNESFRLTGKKLKLLNLGSYNYLGFSNNEGSIVEKVVEVVHKYPLVLTAPAREVGSYDIIRELEEEMASFLHQEDCMVFSIGYGTNSSNIPVICEEGTLILSDELNHASLITGAKISKGVIRVFEHNNMKDLESKLIFNISQGQPLTHRAWRKIVVIVEGIYSMEGTIANIKKLVELKKKYKFYIFVDEAHSIGALGATGRGVCEHANVDFREVDILMGTFTKSFGGMGGYIAGSKKLVTWLRFYGDLSLYGDQMPPFVCSQILESLRCIKSTELGRLKIEKLRSNTVLMRQNLVNAGFFILGDEFSPVIPILIVCPGKLVEFSRLCMMEGIGIIVVGYPATPILTSRVRLCISASHTTEDVMKAFEIINKVGDKLGVKICK</sequence>
<evidence type="ECO:0000256" key="3">
    <source>
        <dbReference type="ARBA" id="ARBA00013220"/>
    </source>
</evidence>
<protein>
    <recommendedName>
        <fullName evidence="3">serine C-palmitoyltransferase</fullName>
        <ecNumber evidence="3">2.3.1.50</ecNumber>
    </recommendedName>
</protein>
<evidence type="ECO:0000256" key="8">
    <source>
        <dbReference type="SAM" id="Phobius"/>
    </source>
</evidence>
<dbReference type="InterPro" id="IPR015421">
    <property type="entry name" value="PyrdxlP-dep_Trfase_major"/>
</dbReference>
<dbReference type="InterPro" id="IPR015424">
    <property type="entry name" value="PyrdxlP-dep_Trfase"/>
</dbReference>
<reference evidence="10 11" key="2">
    <citation type="journal article" date="2012" name="Proc. Natl. Acad. Sci. U.S.A.">
        <title>Gain and loss of multiple functionally related, horizontally transferred genes in the reduced genomes of two microsporidian parasites.</title>
        <authorList>
            <person name="Pombert J.-F."/>
            <person name="Selman M."/>
            <person name="Burki F."/>
            <person name="Bardell F.T."/>
            <person name="Farinelli L."/>
            <person name="Solter L.F."/>
            <person name="Whitman D.W."/>
            <person name="Weiss L.M."/>
            <person name="Corradi N."/>
            <person name="Keeling P.J."/>
        </authorList>
    </citation>
    <scope>NUCLEOTIDE SEQUENCE [LARGE SCALE GENOMIC DNA]</scope>
    <source>
        <strain evidence="10 11">ATCC 50506</strain>
    </source>
</reference>
<keyword evidence="8" id="KW-0812">Transmembrane</keyword>
<dbReference type="GO" id="GO:0017059">
    <property type="term" value="C:serine palmitoyltransferase complex"/>
    <property type="evidence" value="ECO:0007669"/>
    <property type="project" value="TreeGrafter"/>
</dbReference>
<dbReference type="RefSeq" id="XP_003072883.1">
    <property type="nucleotide sequence ID" value="XM_003072837.1"/>
</dbReference>
<comment type="cofactor">
    <cofactor evidence="1 7">
        <name>pyridoxal 5'-phosphate</name>
        <dbReference type="ChEBI" id="CHEBI:597326"/>
    </cofactor>
</comment>
<dbReference type="GO" id="GO:0046512">
    <property type="term" value="P:sphingosine biosynthetic process"/>
    <property type="evidence" value="ECO:0007669"/>
    <property type="project" value="TreeGrafter"/>
</dbReference>
<keyword evidence="11" id="KW-1185">Reference proteome</keyword>
<dbReference type="PROSITE" id="PS00599">
    <property type="entry name" value="AA_TRANSFER_CLASS_2"/>
    <property type="match status" value="1"/>
</dbReference>
<dbReference type="Proteomes" id="UP000002313">
    <property type="component" value="Chromosome V"/>
</dbReference>
<dbReference type="InterPro" id="IPR001917">
    <property type="entry name" value="Aminotrans_II_pyridoxalP_BS"/>
</dbReference>
<feature type="domain" description="Aminotransferase class I/classII large" evidence="9">
    <location>
        <begin position="107"/>
        <end position="461"/>
    </location>
</feature>
<keyword evidence="8" id="KW-1133">Transmembrane helix</keyword>
<dbReference type="EMBL" id="CP001946">
    <property type="protein sequence ID" value="ADM11523.1"/>
    <property type="molecule type" value="Genomic_DNA"/>
</dbReference>
<dbReference type="GeneID" id="9699203"/>
<keyword evidence="4 10" id="KW-0808">Transferase</keyword>
<evidence type="ECO:0000256" key="1">
    <source>
        <dbReference type="ARBA" id="ARBA00001933"/>
    </source>
</evidence>
<dbReference type="HOGENOM" id="CLU_015846_7_2_1"/>
<evidence type="ECO:0000256" key="4">
    <source>
        <dbReference type="ARBA" id="ARBA00022679"/>
    </source>
</evidence>
<dbReference type="InterPro" id="IPR004839">
    <property type="entry name" value="Aminotransferase_I/II_large"/>
</dbReference>
<evidence type="ECO:0000313" key="11">
    <source>
        <dbReference type="Proteomes" id="UP000002313"/>
    </source>
</evidence>
<dbReference type="Pfam" id="PF00155">
    <property type="entry name" value="Aminotran_1_2"/>
    <property type="match status" value="1"/>
</dbReference>
<keyword evidence="5 7" id="KW-0663">Pyridoxal phosphate</keyword>
<dbReference type="EC" id="2.3.1.50" evidence="3"/>
<keyword evidence="8" id="KW-0472">Membrane</keyword>
<dbReference type="OrthoDB" id="65434at2759"/>
<dbReference type="Gene3D" id="3.40.640.10">
    <property type="entry name" value="Type I PLP-dependent aspartate aminotransferase-like (Major domain)"/>
    <property type="match status" value="1"/>
</dbReference>
<feature type="transmembrane region" description="Helical" evidence="8">
    <location>
        <begin position="6"/>
        <end position="25"/>
    </location>
</feature>
<dbReference type="GO" id="GO:0046513">
    <property type="term" value="P:ceramide biosynthetic process"/>
    <property type="evidence" value="ECO:0007669"/>
    <property type="project" value="TreeGrafter"/>
</dbReference>
<evidence type="ECO:0000313" key="10">
    <source>
        <dbReference type="EMBL" id="ADM11523.1"/>
    </source>
</evidence>
<dbReference type="PANTHER" id="PTHR13693">
    <property type="entry name" value="CLASS II AMINOTRANSFERASE/8-AMINO-7-OXONONANOATE SYNTHASE"/>
    <property type="match status" value="1"/>
</dbReference>
<reference evidence="10 11" key="1">
    <citation type="journal article" date="2010" name="Nat. Commun.">
        <title>The complete sequence of the smallest known nuclear genome from the microsporidian Encephalitozoon intestinalis.</title>
        <authorList>
            <person name="Corradi N."/>
            <person name="Pombert J.-F."/>
            <person name="Farinelli L."/>
            <person name="Didier E.S."/>
            <person name="Keeling P.J."/>
        </authorList>
    </citation>
    <scope>NUCLEOTIDE SEQUENCE [LARGE SCALE GENOMIC DNA]</scope>
    <source>
        <strain evidence="10 11">ATCC 50506</strain>
    </source>
</reference>
<dbReference type="VEuPathDB" id="MicrosporidiaDB:Eint_050750"/>
<accession>E0S795</accession>
<proteinExistence type="inferred from homology"/>
<dbReference type="PANTHER" id="PTHR13693:SF3">
    <property type="entry name" value="LD36009P"/>
    <property type="match status" value="1"/>
</dbReference>
<dbReference type="AlphaFoldDB" id="E0S795"/>
<dbReference type="GO" id="GO:0016020">
    <property type="term" value="C:membrane"/>
    <property type="evidence" value="ECO:0007669"/>
    <property type="project" value="GOC"/>
</dbReference>
<dbReference type="GO" id="GO:0030170">
    <property type="term" value="F:pyridoxal phosphate binding"/>
    <property type="evidence" value="ECO:0007669"/>
    <property type="project" value="InterPro"/>
</dbReference>
<gene>
    <name evidence="10" type="ORF">Eint_050750</name>
</gene>
<evidence type="ECO:0000256" key="2">
    <source>
        <dbReference type="ARBA" id="ARBA00008392"/>
    </source>
</evidence>
<dbReference type="GO" id="GO:0004758">
    <property type="term" value="F:serine C-palmitoyltransferase activity"/>
    <property type="evidence" value="ECO:0007669"/>
    <property type="project" value="UniProtKB-EC"/>
</dbReference>
<dbReference type="Gene3D" id="3.90.1150.10">
    <property type="entry name" value="Aspartate Aminotransferase, domain 1"/>
    <property type="match status" value="1"/>
</dbReference>